<evidence type="ECO:0000313" key="2">
    <source>
        <dbReference type="EMBL" id="QGZ66833.1"/>
    </source>
</evidence>
<name>A0A7Z2JK11_9BURK</name>
<sequence>MRAIAAEFGYDPDAAIQIGGHYAPIVIDGDLAWISGQIPRVGDVVRFTGVVGAELSVDDARRAAAISTLRALSLVLQRCGTLDVIAAVPRITVYVRSAADFTQQSEVADGASDLLFAVLGEVGVHTRTSVGVVQLPKGAAVEIDFTFRLGAT</sequence>
<evidence type="ECO:0000259" key="1">
    <source>
        <dbReference type="Pfam" id="PF14588"/>
    </source>
</evidence>
<dbReference type="Gene3D" id="3.30.1330.40">
    <property type="entry name" value="RutC-like"/>
    <property type="match status" value="1"/>
</dbReference>
<dbReference type="InterPro" id="IPR013813">
    <property type="entry name" value="Endoribo_LPSP/chorism_mut-like"/>
</dbReference>
<dbReference type="PANTHER" id="PTHR43760">
    <property type="entry name" value="ENDORIBONUCLEASE-RELATED"/>
    <property type="match status" value="1"/>
</dbReference>
<dbReference type="AlphaFoldDB" id="A0A7Z2JK11"/>
<dbReference type="CDD" id="cd02199">
    <property type="entry name" value="YjgF_YER057c_UK114_like_1"/>
    <property type="match status" value="1"/>
</dbReference>
<dbReference type="SUPFAM" id="SSF55298">
    <property type="entry name" value="YjgF-like"/>
    <property type="match status" value="1"/>
</dbReference>
<keyword evidence="3" id="KW-1185">Reference proteome</keyword>
<dbReference type="Pfam" id="PF14588">
    <property type="entry name" value="YjgF_endoribonc"/>
    <property type="match status" value="1"/>
</dbReference>
<dbReference type="OrthoDB" id="8587942at2"/>
<dbReference type="InterPro" id="IPR035959">
    <property type="entry name" value="RutC-like_sf"/>
</dbReference>
<dbReference type="KEGG" id="pacs:FAZ98_28735"/>
<dbReference type="PANTHER" id="PTHR43760:SF1">
    <property type="entry name" value="ENDORIBONUCLEASE L-PSP_CHORISMATE MUTASE-LIKE DOMAIN-CONTAINING PROTEIN"/>
    <property type="match status" value="1"/>
</dbReference>
<reference evidence="2 3" key="1">
    <citation type="submission" date="2019-12" db="EMBL/GenBank/DDBJ databases">
        <title>Paraburkholderia acidiphila 7Q-K02 sp. nov and Paraburkholderia acidisoli DHF22 sp. nov., two strains isolated from forest soil.</title>
        <authorList>
            <person name="Gao Z."/>
            <person name="Qiu L."/>
        </authorList>
    </citation>
    <scope>NUCLEOTIDE SEQUENCE [LARGE SCALE GENOMIC DNA]</scope>
    <source>
        <strain evidence="2 3">DHF22</strain>
    </source>
</reference>
<dbReference type="Proteomes" id="UP000433577">
    <property type="component" value="Chromosome 4"/>
</dbReference>
<protein>
    <submittedName>
        <fullName evidence="2">RidA family protein</fullName>
    </submittedName>
</protein>
<organism evidence="2 3">
    <name type="scientific">Paraburkholderia acidisoli</name>
    <dbReference type="NCBI Taxonomy" id="2571748"/>
    <lineage>
        <taxon>Bacteria</taxon>
        <taxon>Pseudomonadati</taxon>
        <taxon>Pseudomonadota</taxon>
        <taxon>Betaproteobacteria</taxon>
        <taxon>Burkholderiales</taxon>
        <taxon>Burkholderiaceae</taxon>
        <taxon>Paraburkholderia</taxon>
    </lineage>
</organism>
<evidence type="ECO:0000313" key="3">
    <source>
        <dbReference type="Proteomes" id="UP000433577"/>
    </source>
</evidence>
<feature type="domain" description="Endoribonuclease L-PSP/chorismate mutase-like" evidence="1">
    <location>
        <begin position="12"/>
        <end position="128"/>
    </location>
</feature>
<dbReference type="EMBL" id="CP046916">
    <property type="protein sequence ID" value="QGZ66833.1"/>
    <property type="molecule type" value="Genomic_DNA"/>
</dbReference>
<proteinExistence type="predicted"/>
<gene>
    <name evidence="2" type="ORF">FAZ98_28735</name>
</gene>
<accession>A0A7Z2JK11</accession>